<feature type="domain" description="C3H1-type" evidence="4">
    <location>
        <begin position="463"/>
        <end position="491"/>
    </location>
</feature>
<keyword evidence="6" id="KW-1185">Reference proteome</keyword>
<dbReference type="AlphaFoldDB" id="R0FP21"/>
<keyword evidence="2" id="KW-0863">Zinc-finger</keyword>
<accession>R0FP21</accession>
<dbReference type="GO" id="GO:0008270">
    <property type="term" value="F:zinc ion binding"/>
    <property type="evidence" value="ECO:0007669"/>
    <property type="project" value="UniProtKB-KW"/>
</dbReference>
<dbReference type="GO" id="GO:0003677">
    <property type="term" value="F:DNA binding"/>
    <property type="evidence" value="ECO:0007669"/>
    <property type="project" value="UniProtKB-KW"/>
</dbReference>
<evidence type="ECO:0000259" key="4">
    <source>
        <dbReference type="PROSITE" id="PS50103"/>
    </source>
</evidence>
<dbReference type="PROSITE" id="PS50103">
    <property type="entry name" value="ZF_C3H1"/>
    <property type="match status" value="1"/>
</dbReference>
<feature type="region of interest" description="Disordered" evidence="3">
    <location>
        <begin position="294"/>
        <end position="322"/>
    </location>
</feature>
<dbReference type="InterPro" id="IPR000571">
    <property type="entry name" value="Znf_CCCH"/>
</dbReference>
<gene>
    <name evidence="5" type="ORF">CARUB_v10017032mg</name>
</gene>
<dbReference type="EMBL" id="KB870809">
    <property type="protein sequence ID" value="EOA23816.1"/>
    <property type="molecule type" value="Genomic_DNA"/>
</dbReference>
<feature type="zinc finger region" description="C3H1-type" evidence="2">
    <location>
        <begin position="463"/>
        <end position="491"/>
    </location>
</feature>
<keyword evidence="2" id="KW-0479">Metal-binding</keyword>
<dbReference type="PANTHER" id="PTHR33400:SF12">
    <property type="entry name" value="ZINC FINGER CCCH DOMAIN-CONTAINING PROTEIN 45-RELATED"/>
    <property type="match status" value="1"/>
</dbReference>
<feature type="region of interest" description="Disordered" evidence="3">
    <location>
        <begin position="147"/>
        <end position="168"/>
    </location>
</feature>
<dbReference type="Proteomes" id="UP000029121">
    <property type="component" value="Unassembled WGS sequence"/>
</dbReference>
<evidence type="ECO:0000313" key="5">
    <source>
        <dbReference type="EMBL" id="EOA23816.1"/>
    </source>
</evidence>
<name>R0FP21_9BRAS</name>
<evidence type="ECO:0000256" key="1">
    <source>
        <dbReference type="ARBA" id="ARBA00023125"/>
    </source>
</evidence>
<protein>
    <recommendedName>
        <fullName evidence="4">C3H1-type domain-containing protein</fullName>
    </recommendedName>
</protein>
<proteinExistence type="predicted"/>
<evidence type="ECO:0000256" key="3">
    <source>
        <dbReference type="SAM" id="MobiDB-lite"/>
    </source>
</evidence>
<dbReference type="STRING" id="81985.R0FP21"/>
<reference evidence="6" key="1">
    <citation type="journal article" date="2013" name="Nat. Genet.">
        <title>The Capsella rubella genome and the genomic consequences of rapid mating system evolution.</title>
        <authorList>
            <person name="Slotte T."/>
            <person name="Hazzouri K.M."/>
            <person name="Agren J.A."/>
            <person name="Koenig D."/>
            <person name="Maumus F."/>
            <person name="Guo Y.L."/>
            <person name="Steige K."/>
            <person name="Platts A.E."/>
            <person name="Escobar J.S."/>
            <person name="Newman L.K."/>
            <person name="Wang W."/>
            <person name="Mandakova T."/>
            <person name="Vello E."/>
            <person name="Smith L.M."/>
            <person name="Henz S.R."/>
            <person name="Steffen J."/>
            <person name="Takuno S."/>
            <person name="Brandvain Y."/>
            <person name="Coop G."/>
            <person name="Andolfatto P."/>
            <person name="Hu T.T."/>
            <person name="Blanchette M."/>
            <person name="Clark R.M."/>
            <person name="Quesneville H."/>
            <person name="Nordborg M."/>
            <person name="Gaut B.S."/>
            <person name="Lysak M.A."/>
            <person name="Jenkins J."/>
            <person name="Grimwood J."/>
            <person name="Chapman J."/>
            <person name="Prochnik S."/>
            <person name="Shu S."/>
            <person name="Rokhsar D."/>
            <person name="Schmutz J."/>
            <person name="Weigel D."/>
            <person name="Wright S.I."/>
        </authorList>
    </citation>
    <scope>NUCLEOTIDE SEQUENCE [LARGE SCALE GENOMIC DNA]</scope>
    <source>
        <strain evidence="6">cv. Monte Gargano</strain>
    </source>
</reference>
<organism evidence="5 6">
    <name type="scientific">Capsella rubella</name>
    <dbReference type="NCBI Taxonomy" id="81985"/>
    <lineage>
        <taxon>Eukaryota</taxon>
        <taxon>Viridiplantae</taxon>
        <taxon>Streptophyta</taxon>
        <taxon>Embryophyta</taxon>
        <taxon>Tracheophyta</taxon>
        <taxon>Spermatophyta</taxon>
        <taxon>Magnoliopsida</taxon>
        <taxon>eudicotyledons</taxon>
        <taxon>Gunneridae</taxon>
        <taxon>Pentapetalae</taxon>
        <taxon>rosids</taxon>
        <taxon>malvids</taxon>
        <taxon>Brassicales</taxon>
        <taxon>Brassicaceae</taxon>
        <taxon>Camelineae</taxon>
        <taxon>Capsella</taxon>
    </lineage>
</organism>
<sequence>MKRWKKARVSWPPGPKLCQVKMFRTEDCPAKVASQPLRHSYQKQSSGKPRGPDLPPGFEGNHYIVKPNVSNIPRIKWKRPPKFSVNDAWLVGGGGESTECPTENLRTTKVLEAIYPHRSAIPSRPSVSPVVEAECFDDSKTPAIRLTPIEDESESSEESSHRTVESGFTANKQAQLDTKPPCSTQERVSGLTGLVPDLSLAASAALAALMETKEQGSMVDTELLIKFLSDPEIIKNLITDTSGKSSETKNEPVDTNINSTTRLVSQRVTAAPMVRKSQPVIIPQEHSVAASPYFTNPERRVSPPKPGNRNISPPKPVNREPSGIPMPAHFHASIAKEQPVPARFPSSSLPMNLNLHRPPNVFSEPKVIVHPQPQHQFNPAFHTSEMNNIPSSIGLGRGPQTGFNSYPMNLHRAEVTGRPDPVVQPMKGLDYFKNLIREHGKDNHETNQYHSQTGIFNGRIDNNKIQKQCIYFGTASGCKLGDSCTYLHDRFRPNFEAVVPRAKRMKFGRYEKNGF</sequence>
<dbReference type="OrthoDB" id="1928519at2759"/>
<keyword evidence="2" id="KW-0862">Zinc</keyword>
<dbReference type="KEGG" id="crb:17884713"/>
<evidence type="ECO:0000313" key="6">
    <source>
        <dbReference type="Proteomes" id="UP000029121"/>
    </source>
</evidence>
<keyword evidence="1" id="KW-0238">DNA-binding</keyword>
<dbReference type="PANTHER" id="PTHR33400">
    <property type="entry name" value="ZINC FINGER CCCH DOMAIN-CONTAINING PROTEIN 6-RELATED"/>
    <property type="match status" value="1"/>
</dbReference>
<evidence type="ECO:0000256" key="2">
    <source>
        <dbReference type="PROSITE-ProRule" id="PRU00723"/>
    </source>
</evidence>
<feature type="region of interest" description="Disordered" evidence="3">
    <location>
        <begin position="33"/>
        <end position="56"/>
    </location>
</feature>
<dbReference type="eggNOG" id="ENOG502QUGU">
    <property type="taxonomic scope" value="Eukaryota"/>
</dbReference>